<dbReference type="CDD" id="cd00130">
    <property type="entry name" value="PAS"/>
    <property type="match status" value="1"/>
</dbReference>
<protein>
    <submittedName>
        <fullName evidence="5">Cyclic di-GMP phosphodiesterase Gmr</fullName>
        <ecNumber evidence="5">3.1.4.52</ecNumber>
    </submittedName>
</protein>
<dbReference type="SMART" id="SM00267">
    <property type="entry name" value="GGDEF"/>
    <property type="match status" value="1"/>
</dbReference>
<dbReference type="SMART" id="SM00091">
    <property type="entry name" value="PAS"/>
    <property type="match status" value="1"/>
</dbReference>
<dbReference type="PANTHER" id="PTHR33121">
    <property type="entry name" value="CYCLIC DI-GMP PHOSPHODIESTERASE PDEF"/>
    <property type="match status" value="1"/>
</dbReference>
<dbReference type="InterPro" id="IPR029787">
    <property type="entry name" value="Nucleotide_cyclase"/>
</dbReference>
<keyword evidence="1" id="KW-0812">Transmembrane</keyword>
<dbReference type="AlphaFoldDB" id="A0A380B5D9"/>
<evidence type="ECO:0000313" key="5">
    <source>
        <dbReference type="EMBL" id="SUI92179.1"/>
    </source>
</evidence>
<dbReference type="GO" id="GO:0071111">
    <property type="term" value="F:cyclic-guanylate-specific phosphodiesterase activity"/>
    <property type="evidence" value="ECO:0007669"/>
    <property type="project" value="UniProtKB-EC"/>
</dbReference>
<dbReference type="SUPFAM" id="SSF141868">
    <property type="entry name" value="EAL domain-like"/>
    <property type="match status" value="1"/>
</dbReference>
<dbReference type="InterPro" id="IPR001633">
    <property type="entry name" value="EAL_dom"/>
</dbReference>
<evidence type="ECO:0000259" key="2">
    <source>
        <dbReference type="PROSITE" id="PS50112"/>
    </source>
</evidence>
<dbReference type="Pfam" id="PF00990">
    <property type="entry name" value="GGDEF"/>
    <property type="match status" value="1"/>
</dbReference>
<dbReference type="Pfam" id="PF00563">
    <property type="entry name" value="EAL"/>
    <property type="match status" value="1"/>
</dbReference>
<dbReference type="InterPro" id="IPR043128">
    <property type="entry name" value="Rev_trsase/Diguanyl_cyclase"/>
</dbReference>
<dbReference type="SUPFAM" id="SSF55785">
    <property type="entry name" value="PYP-like sensor domain (PAS domain)"/>
    <property type="match status" value="1"/>
</dbReference>
<keyword evidence="1" id="KW-1133">Transmembrane helix</keyword>
<dbReference type="InterPro" id="IPR035965">
    <property type="entry name" value="PAS-like_dom_sf"/>
</dbReference>
<dbReference type="Pfam" id="PF08448">
    <property type="entry name" value="PAS_4"/>
    <property type="match status" value="1"/>
</dbReference>
<dbReference type="PROSITE" id="PS50112">
    <property type="entry name" value="PAS"/>
    <property type="match status" value="1"/>
</dbReference>
<dbReference type="EC" id="3.1.4.52" evidence="5"/>
<dbReference type="EMBL" id="UGYV01000001">
    <property type="protein sequence ID" value="SUI92179.1"/>
    <property type="molecule type" value="Genomic_DNA"/>
</dbReference>
<feature type="domain" description="EAL" evidence="3">
    <location>
        <begin position="601"/>
        <end position="855"/>
    </location>
</feature>
<dbReference type="SUPFAM" id="SSF55073">
    <property type="entry name" value="Nucleotide cyclase"/>
    <property type="match status" value="1"/>
</dbReference>
<proteinExistence type="predicted"/>
<dbReference type="InterPro" id="IPR035919">
    <property type="entry name" value="EAL_sf"/>
</dbReference>
<evidence type="ECO:0000256" key="1">
    <source>
        <dbReference type="SAM" id="Phobius"/>
    </source>
</evidence>
<dbReference type="InterPro" id="IPR013656">
    <property type="entry name" value="PAS_4"/>
</dbReference>
<organism evidence="5 6">
    <name type="scientific">Shewanella morhuae</name>
    <dbReference type="NCBI Taxonomy" id="365591"/>
    <lineage>
        <taxon>Bacteria</taxon>
        <taxon>Pseudomonadati</taxon>
        <taxon>Pseudomonadota</taxon>
        <taxon>Gammaproteobacteria</taxon>
        <taxon>Alteromonadales</taxon>
        <taxon>Shewanellaceae</taxon>
        <taxon>Shewanella</taxon>
    </lineage>
</organism>
<dbReference type="CDD" id="cd01949">
    <property type="entry name" value="GGDEF"/>
    <property type="match status" value="1"/>
</dbReference>
<dbReference type="InterPro" id="IPR000014">
    <property type="entry name" value="PAS"/>
</dbReference>
<dbReference type="Gene3D" id="3.30.70.270">
    <property type="match status" value="1"/>
</dbReference>
<feature type="domain" description="GGDEF" evidence="4">
    <location>
        <begin position="457"/>
        <end position="590"/>
    </location>
</feature>
<dbReference type="NCBIfam" id="TIGR00229">
    <property type="entry name" value="sensory_box"/>
    <property type="match status" value="1"/>
</dbReference>
<sequence>MYIGKKILVFIAGFCLPAVVIVSYCLGCWYDHRIDLLRQDSAKHELANIQQQFQIDVSRLTFLNNIYALPLSQFDEDQLKKLESSWHESAISANLGWYILRDGELQSFFPNQHLLSKDKLQGIASAISSAGQQSIAGAYVIDAQAYVVTAVASAPNEYVLLVRQMTESDLLKYAQASLVAKVAISHDNIAPTKVDGTYNDAIEIPSLLKEAPVYLQVQFSDSPFQEVKFKLDWVSLGFILLGVLIVALGYIWLRAGLLKPFKNLMRQLAQVDPMASVYQPVVGEGVEEFILLASRVNRLLARIYQQKERAKITLESIAEAVILTDVNAKVIYMNPRAEVLLGVDSYQTIDQSLASLLKAGEQLNQAVFSCIDRGDSTPQIAKIKLLTASPRIMERSISNLRSHDKEIVGTVVVLRDITQEELLKHQLHKKASFDSITGLLNRQAFEEKLPQFAASAQTIAVCYLDLEQFKLINDSCGHAAGDRMLAMVAKAMQSCLGPQELLARLGGDEFGLVICDRSALSVAKLLKQLILQVSLQVLSSGNTHYKVGLSIGVAFGRAPYINAQESLKDADIACIAAKAKGANQIHFYDDKDKELTYQRNAPKWAVRIAQAIEENELILYYQPIRGLSGGSLRQRMEILLRIQEPCGRILPPAQFIAAAERFRLMPDIDKEVIRKAFLWLSLHPKLWPDHCISINLSGNSLGAEGMVEYIIQQQQVFDIPSQCICFEITETTAIQNRNRGMEMLKQLRKRGFSFALDDFGSGFASYGYLRELPVDYVKIDGCFIKNLAVNAKDYAIVKSIQDVCKVMGIETVAEFVENQDIIDKLHTIGINYAQGYAIGRPQPLANYCEQYDIRRAQGA</sequence>
<dbReference type="PANTHER" id="PTHR33121:SF23">
    <property type="entry name" value="CYCLIC DI-GMP PHOSPHODIESTERASE PDEB"/>
    <property type="match status" value="1"/>
</dbReference>
<dbReference type="PROSITE" id="PS50887">
    <property type="entry name" value="GGDEF"/>
    <property type="match status" value="1"/>
</dbReference>
<dbReference type="Gene3D" id="3.20.20.450">
    <property type="entry name" value="EAL domain"/>
    <property type="match status" value="1"/>
</dbReference>
<evidence type="ECO:0000259" key="4">
    <source>
        <dbReference type="PROSITE" id="PS50887"/>
    </source>
</evidence>
<dbReference type="InterPro" id="IPR000160">
    <property type="entry name" value="GGDEF_dom"/>
</dbReference>
<name>A0A380B5D9_9GAMM</name>
<keyword evidence="5" id="KW-0378">Hydrolase</keyword>
<evidence type="ECO:0000259" key="3">
    <source>
        <dbReference type="PROSITE" id="PS50883"/>
    </source>
</evidence>
<keyword evidence="1" id="KW-0472">Membrane</keyword>
<dbReference type="SMART" id="SM00052">
    <property type="entry name" value="EAL"/>
    <property type="match status" value="1"/>
</dbReference>
<feature type="transmembrane region" description="Helical" evidence="1">
    <location>
        <begin position="233"/>
        <end position="253"/>
    </location>
</feature>
<accession>A0A380B5D9</accession>
<dbReference type="Gene3D" id="3.30.450.20">
    <property type="entry name" value="PAS domain"/>
    <property type="match status" value="1"/>
</dbReference>
<dbReference type="PROSITE" id="PS50883">
    <property type="entry name" value="EAL"/>
    <property type="match status" value="1"/>
</dbReference>
<dbReference type="NCBIfam" id="TIGR00254">
    <property type="entry name" value="GGDEF"/>
    <property type="match status" value="1"/>
</dbReference>
<evidence type="ECO:0000313" key="6">
    <source>
        <dbReference type="Proteomes" id="UP000255061"/>
    </source>
</evidence>
<feature type="domain" description="PAS" evidence="2">
    <location>
        <begin position="306"/>
        <end position="353"/>
    </location>
</feature>
<dbReference type="CDD" id="cd01948">
    <property type="entry name" value="EAL"/>
    <property type="match status" value="1"/>
</dbReference>
<gene>
    <name evidence="5" type="primary">gmr_10</name>
    <name evidence="5" type="ORF">NCTC10736_03491</name>
</gene>
<dbReference type="RefSeq" id="WP_115406854.1">
    <property type="nucleotide sequence ID" value="NZ_UGYV01000001.1"/>
</dbReference>
<reference evidence="5 6" key="1">
    <citation type="submission" date="2018-06" db="EMBL/GenBank/DDBJ databases">
        <authorList>
            <consortium name="Pathogen Informatics"/>
            <person name="Doyle S."/>
        </authorList>
    </citation>
    <scope>NUCLEOTIDE SEQUENCE [LARGE SCALE GENOMIC DNA]</scope>
    <source>
        <strain evidence="5 6">NCTC10736</strain>
    </source>
</reference>
<dbReference type="Proteomes" id="UP000255061">
    <property type="component" value="Unassembled WGS sequence"/>
</dbReference>
<dbReference type="InterPro" id="IPR050706">
    <property type="entry name" value="Cyclic-di-GMP_PDE-like"/>
</dbReference>